<dbReference type="AlphaFoldDB" id="A0A1H2SZL0"/>
<keyword evidence="2" id="KW-1185">Reference proteome</keyword>
<dbReference type="GeneID" id="85018505"/>
<dbReference type="Proteomes" id="UP000182771">
    <property type="component" value="Unassembled WGS sequence"/>
</dbReference>
<dbReference type="EMBL" id="FNND01000002">
    <property type="protein sequence ID" value="SDW36905.1"/>
    <property type="molecule type" value="Genomic_DNA"/>
</dbReference>
<sequence>MYRLLMWGGVLSLNVEMCYFLNVEMCYFLNVEMCYFLNVEMYCVLVGFDSFEE</sequence>
<comment type="caution">
    <text evidence="1">The sequence shown here is derived from an EMBL/GenBank/DDBJ whole genome shotgun (WGS) entry which is preliminary data.</text>
</comment>
<reference evidence="1 2" key="1">
    <citation type="submission" date="2016-10" db="EMBL/GenBank/DDBJ databases">
        <authorList>
            <person name="Varghese N."/>
            <person name="Submissions S."/>
        </authorList>
    </citation>
    <scope>NUCLEOTIDE SEQUENCE [LARGE SCALE GENOMIC DNA]</scope>
    <source>
        <strain evidence="1 2">DSM 11449</strain>
    </source>
</reference>
<name>A0A1H2SZL0_9FLAO</name>
<accession>A0A1H2SZL0</accession>
<protein>
    <submittedName>
        <fullName evidence="1">Uncharacterized protein</fullName>
    </submittedName>
</protein>
<dbReference type="RefSeq" id="WP_155848678.1">
    <property type="nucleotide sequence ID" value="NZ_FNND01000002.1"/>
</dbReference>
<evidence type="ECO:0000313" key="2">
    <source>
        <dbReference type="Proteomes" id="UP000182771"/>
    </source>
</evidence>
<evidence type="ECO:0000313" key="1">
    <source>
        <dbReference type="EMBL" id="SDW36905.1"/>
    </source>
</evidence>
<gene>
    <name evidence="1" type="ORF">SAMN05444420_10236</name>
</gene>
<organism evidence="1 2">
    <name type="scientific">Capnocytophaga granulosa</name>
    <dbReference type="NCBI Taxonomy" id="45242"/>
    <lineage>
        <taxon>Bacteria</taxon>
        <taxon>Pseudomonadati</taxon>
        <taxon>Bacteroidota</taxon>
        <taxon>Flavobacteriia</taxon>
        <taxon>Flavobacteriales</taxon>
        <taxon>Flavobacteriaceae</taxon>
        <taxon>Capnocytophaga</taxon>
    </lineage>
</organism>
<proteinExistence type="predicted"/>